<gene>
    <name evidence="1" type="ORF">ACI1P1_11305</name>
</gene>
<evidence type="ECO:0000313" key="2">
    <source>
        <dbReference type="Proteomes" id="UP001631969"/>
    </source>
</evidence>
<comment type="caution">
    <text evidence="1">The sequence shown here is derived from an EMBL/GenBank/DDBJ whole genome shotgun (WGS) entry which is preliminary data.</text>
</comment>
<proteinExistence type="predicted"/>
<accession>A0ACC7NVV1</accession>
<keyword evidence="2" id="KW-1185">Reference proteome</keyword>
<reference evidence="1" key="1">
    <citation type="submission" date="2024-12" db="EMBL/GenBank/DDBJ databases">
        <authorList>
            <person name="Wu N."/>
        </authorList>
    </citation>
    <scope>NUCLEOTIDE SEQUENCE</scope>
    <source>
        <strain evidence="1">P15</strain>
    </source>
</reference>
<sequence length="315" mass="35709">MTTQPQHAVYKKPGLLKTIIKDYKKNKWLILMALPVVAWYILFHYVPMYGVIIGFKQFSPVKGIWGSPWVGLQHFHDFFNSISAWRVIRNTLLINFYQLIFGFPAPIILALLLNEIKNKAFKKTIQTVTYLPHFVSTVVICGMIIDFFAKSGLINDIIAFFGGSRTMFLVESGWFRTIYVGTGIWQGIGWGSIIYLAALTAIDTELYEAVTIDGAGRWKQFVHITLPGIAPTIVILLIMNIGRMMSEGYEKIILLYNPSTYETADIISSYVYRRGLVEANYSFSAAVGLFNSIVNLILIVTANYTSRKVNETSLW</sequence>
<dbReference type="Proteomes" id="UP001631969">
    <property type="component" value="Unassembled WGS sequence"/>
</dbReference>
<dbReference type="EMBL" id="JBJURJ010000006">
    <property type="protein sequence ID" value="MFM9328879.1"/>
    <property type="molecule type" value="Genomic_DNA"/>
</dbReference>
<name>A0ACC7NVV1_9BACL</name>
<evidence type="ECO:0000313" key="1">
    <source>
        <dbReference type="EMBL" id="MFM9328879.1"/>
    </source>
</evidence>
<protein>
    <submittedName>
        <fullName evidence="1">ABC transporter permease</fullName>
    </submittedName>
</protein>
<organism evidence="1 2">
    <name type="scientific">Paenibacillus mesotrionivorans</name>
    <dbReference type="NCBI Taxonomy" id="3160968"/>
    <lineage>
        <taxon>Bacteria</taxon>
        <taxon>Bacillati</taxon>
        <taxon>Bacillota</taxon>
        <taxon>Bacilli</taxon>
        <taxon>Bacillales</taxon>
        <taxon>Paenibacillaceae</taxon>
        <taxon>Paenibacillus</taxon>
    </lineage>
</organism>